<evidence type="ECO:0000313" key="2">
    <source>
        <dbReference type="Proteomes" id="UP000249377"/>
    </source>
</evidence>
<name>A0A328UBU1_9FIRM</name>
<sequence length="180" mass="21133">MAMKTLTDEERKFAEENHDLVYAFLKENSLPVGQYYDIVVFGYLCAVQEYYKNQKLQKYKFATVAWKKMLCALKDYYKYMSKDILSQEDTIHIEDMCIRHIYIPLEKMSGGCDELMVQMETELILHALAKRLPSREMRIIRMKLDGAGMHDIAKAERITFHEIKQLLAETYDTVVQVLLG</sequence>
<dbReference type="SUPFAM" id="SSF88659">
    <property type="entry name" value="Sigma3 and sigma4 domains of RNA polymerase sigma factors"/>
    <property type="match status" value="1"/>
</dbReference>
<dbReference type="AlphaFoldDB" id="A0A328UBU1"/>
<dbReference type="EMBL" id="QLYR01000004">
    <property type="protein sequence ID" value="RAQ28680.1"/>
    <property type="molecule type" value="Genomic_DNA"/>
</dbReference>
<keyword evidence="2" id="KW-1185">Reference proteome</keyword>
<dbReference type="RefSeq" id="WP_112332602.1">
    <property type="nucleotide sequence ID" value="NZ_QLYR01000004.1"/>
</dbReference>
<accession>A0A328UBU1</accession>
<gene>
    <name evidence="1" type="ORF">DPQ25_07740</name>
</gene>
<dbReference type="InterPro" id="IPR013324">
    <property type="entry name" value="RNA_pol_sigma_r3/r4-like"/>
</dbReference>
<proteinExistence type="predicted"/>
<comment type="caution">
    <text evidence="1">The sequence shown here is derived from an EMBL/GenBank/DDBJ whole genome shotgun (WGS) entry which is preliminary data.</text>
</comment>
<evidence type="ECO:0008006" key="3">
    <source>
        <dbReference type="Google" id="ProtNLM"/>
    </source>
</evidence>
<dbReference type="Proteomes" id="UP000249377">
    <property type="component" value="Unassembled WGS sequence"/>
</dbReference>
<organism evidence="1 2">
    <name type="scientific">Hydrogeniiclostridium mannosilyticum</name>
    <dbReference type="NCBI Taxonomy" id="2764322"/>
    <lineage>
        <taxon>Bacteria</taxon>
        <taxon>Bacillati</taxon>
        <taxon>Bacillota</taxon>
        <taxon>Clostridia</taxon>
        <taxon>Eubacteriales</taxon>
        <taxon>Acutalibacteraceae</taxon>
        <taxon>Hydrogeniiclostridium</taxon>
    </lineage>
</organism>
<protein>
    <recommendedName>
        <fullName evidence="3">Sigma-70 family RNA polymerase sigma factor</fullName>
    </recommendedName>
</protein>
<evidence type="ECO:0000313" key="1">
    <source>
        <dbReference type="EMBL" id="RAQ28680.1"/>
    </source>
</evidence>
<reference evidence="1 2" key="1">
    <citation type="submission" date="2018-06" db="EMBL/GenBank/DDBJ databases">
        <title>Noncontiguous genome sequence of Ruminococcaceae bacterium ASD2818.</title>
        <authorList>
            <person name="Chaplin A.V."/>
            <person name="Sokolova S.R."/>
            <person name="Kochetkova T.O."/>
            <person name="Goltsov A.Y."/>
            <person name="Trofimov D.Y."/>
            <person name="Efimov B.A."/>
        </authorList>
    </citation>
    <scope>NUCLEOTIDE SEQUENCE [LARGE SCALE GENOMIC DNA]</scope>
    <source>
        <strain evidence="1 2">ASD2818</strain>
    </source>
</reference>